<feature type="binding site" evidence="6">
    <location>
        <position position="349"/>
    </location>
    <ligand>
        <name>ATP</name>
        <dbReference type="ChEBI" id="CHEBI:30616"/>
    </ligand>
</feature>
<protein>
    <submittedName>
        <fullName evidence="10">Asparagine synthase</fullName>
    </submittedName>
</protein>
<dbReference type="EMBL" id="MU865352">
    <property type="protein sequence ID" value="KAK4226205.1"/>
    <property type="molecule type" value="Genomic_DNA"/>
</dbReference>
<dbReference type="InterPro" id="IPR051786">
    <property type="entry name" value="ASN_synthetase/amidase"/>
</dbReference>
<keyword evidence="2 5" id="KW-0547">Nucleotide-binding</keyword>
<organism evidence="10 11">
    <name type="scientific">Podospora fimiseda</name>
    <dbReference type="NCBI Taxonomy" id="252190"/>
    <lineage>
        <taxon>Eukaryota</taxon>
        <taxon>Fungi</taxon>
        <taxon>Dikarya</taxon>
        <taxon>Ascomycota</taxon>
        <taxon>Pezizomycotina</taxon>
        <taxon>Sordariomycetes</taxon>
        <taxon>Sordariomycetidae</taxon>
        <taxon>Sordariales</taxon>
        <taxon>Podosporaceae</taxon>
        <taxon>Podospora</taxon>
    </lineage>
</organism>
<evidence type="ECO:0000256" key="1">
    <source>
        <dbReference type="ARBA" id="ARBA00005752"/>
    </source>
</evidence>
<dbReference type="CDD" id="cd00712">
    <property type="entry name" value="AsnB"/>
    <property type="match status" value="1"/>
</dbReference>
<dbReference type="Proteomes" id="UP001301958">
    <property type="component" value="Unassembled WGS sequence"/>
</dbReference>
<dbReference type="SUPFAM" id="SSF56235">
    <property type="entry name" value="N-terminal nucleophile aminohydrolases (Ntn hydrolases)"/>
    <property type="match status" value="1"/>
</dbReference>
<evidence type="ECO:0000256" key="6">
    <source>
        <dbReference type="PIRSR" id="PIRSR001589-2"/>
    </source>
</evidence>
<proteinExistence type="inferred from homology"/>
<evidence type="ECO:0000256" key="2">
    <source>
        <dbReference type="ARBA" id="ARBA00022741"/>
    </source>
</evidence>
<dbReference type="AlphaFoldDB" id="A0AAN7H0W1"/>
<dbReference type="SUPFAM" id="SSF52402">
    <property type="entry name" value="Adenine nucleotide alpha hydrolases-like"/>
    <property type="match status" value="1"/>
</dbReference>
<dbReference type="PROSITE" id="PS51278">
    <property type="entry name" value="GATASE_TYPE_2"/>
    <property type="match status" value="1"/>
</dbReference>
<dbReference type="GO" id="GO:0005829">
    <property type="term" value="C:cytosol"/>
    <property type="evidence" value="ECO:0007669"/>
    <property type="project" value="TreeGrafter"/>
</dbReference>
<evidence type="ECO:0000259" key="9">
    <source>
        <dbReference type="PROSITE" id="PS51278"/>
    </source>
</evidence>
<dbReference type="CDD" id="cd01991">
    <property type="entry name" value="Asn_synthase_B_C"/>
    <property type="match status" value="1"/>
</dbReference>
<feature type="compositionally biased region" description="Low complexity" evidence="8">
    <location>
        <begin position="36"/>
        <end position="52"/>
    </location>
</feature>
<dbReference type="GO" id="GO:0005524">
    <property type="term" value="F:ATP binding"/>
    <property type="evidence" value="ECO:0007669"/>
    <property type="project" value="UniProtKB-KW"/>
</dbReference>
<accession>A0AAN7H0W1</accession>
<dbReference type="InterPro" id="IPR017932">
    <property type="entry name" value="GATase_2_dom"/>
</dbReference>
<dbReference type="NCBIfam" id="TIGR01536">
    <property type="entry name" value="asn_synth_AEB"/>
    <property type="match status" value="1"/>
</dbReference>
<dbReference type="InterPro" id="IPR033738">
    <property type="entry name" value="AsnB_N"/>
</dbReference>
<keyword evidence="3 5" id="KW-0067">ATP-binding</keyword>
<dbReference type="PIRSF" id="PIRSF001589">
    <property type="entry name" value="Asn_synthetase_glu-h"/>
    <property type="match status" value="1"/>
</dbReference>
<dbReference type="InterPro" id="IPR029055">
    <property type="entry name" value="Ntn_hydrolases_N"/>
</dbReference>
<dbReference type="Gene3D" id="3.60.20.10">
    <property type="entry name" value="Glutamine Phosphoribosylpyrophosphate, subunit 1, domain 1"/>
    <property type="match status" value="1"/>
</dbReference>
<reference evidence="10" key="2">
    <citation type="submission" date="2023-05" db="EMBL/GenBank/DDBJ databases">
        <authorList>
            <consortium name="Lawrence Berkeley National Laboratory"/>
            <person name="Steindorff A."/>
            <person name="Hensen N."/>
            <person name="Bonometti L."/>
            <person name="Westerberg I."/>
            <person name="Brannstrom I.O."/>
            <person name="Guillou S."/>
            <person name="Cros-Aarteil S."/>
            <person name="Calhoun S."/>
            <person name="Haridas S."/>
            <person name="Kuo A."/>
            <person name="Mondo S."/>
            <person name="Pangilinan J."/>
            <person name="Riley R."/>
            <person name="Labutti K."/>
            <person name="Andreopoulos B."/>
            <person name="Lipzen A."/>
            <person name="Chen C."/>
            <person name="Yanf M."/>
            <person name="Daum C."/>
            <person name="Ng V."/>
            <person name="Clum A."/>
            <person name="Ohm R."/>
            <person name="Martin F."/>
            <person name="Silar P."/>
            <person name="Natvig D."/>
            <person name="Lalanne C."/>
            <person name="Gautier V."/>
            <person name="Ament-Velasquez S.L."/>
            <person name="Kruys A."/>
            <person name="Hutchinson M.I."/>
            <person name="Powell A.J."/>
            <person name="Barry K."/>
            <person name="Miller A.N."/>
            <person name="Grigoriev I.V."/>
            <person name="Debuchy R."/>
            <person name="Gladieux P."/>
            <person name="Thoren M.H."/>
            <person name="Johannesson H."/>
        </authorList>
    </citation>
    <scope>NUCLEOTIDE SEQUENCE</scope>
    <source>
        <strain evidence="10">CBS 990.96</strain>
    </source>
</reference>
<dbReference type="GO" id="GO:0004066">
    <property type="term" value="F:asparagine synthase (glutamine-hydrolyzing) activity"/>
    <property type="evidence" value="ECO:0007669"/>
    <property type="project" value="InterPro"/>
</dbReference>
<feature type="region of interest" description="Disordered" evidence="8">
    <location>
        <begin position="34"/>
        <end position="58"/>
    </location>
</feature>
<dbReference type="Gene3D" id="3.40.50.620">
    <property type="entry name" value="HUPs"/>
    <property type="match status" value="2"/>
</dbReference>
<dbReference type="GO" id="GO:0006529">
    <property type="term" value="P:asparagine biosynthetic process"/>
    <property type="evidence" value="ECO:0007669"/>
    <property type="project" value="InterPro"/>
</dbReference>
<dbReference type="InterPro" id="IPR006426">
    <property type="entry name" value="Asn_synth_AEB"/>
</dbReference>
<dbReference type="InterPro" id="IPR014729">
    <property type="entry name" value="Rossmann-like_a/b/a_fold"/>
</dbReference>
<feature type="site" description="Important for beta-aspartyl-AMP intermediate formation" evidence="7">
    <location>
        <position position="426"/>
    </location>
</feature>
<dbReference type="PANTHER" id="PTHR43284">
    <property type="entry name" value="ASPARAGINE SYNTHETASE (GLUTAMINE-HYDROLYZING)"/>
    <property type="match status" value="1"/>
</dbReference>
<sequence>MKRVRLSRAVKKSVQVNNTPQTMCGITVSIAPRRASSTTTNTNGTTTNGTSTRLKEVRSSLEASLSQSLDKIAHRGPDAQGIWINDDNTVALGHNRLAINDLSESGTQPIHSPDNTVHAVVNGEIYDFERIRAELIRDHDYKFKSTSDSELIVALYQIYGAPDFLSHLRGEFAFVLYDETKNTVIAARDRFGIKPLFWTIAGGRVLFASEAKAFLPLGWEPEWNVGAIVAGDWVTGEKTLFKDVKKIKPGHWMEIKTDGEVFQKKYWDIDYKDKREPETRSVQEMVRGVREKLTEAIRLRLRADVPVGIYLSGGIDSSLVAGIVTKLVREEGIKIGNADASSRICCFTIQFPKESGFDESEIAERTANWLGVKVIKKDMNETTLAENFADAVYHTEHHQIDLNFVGKFVLSTAPRENGFKVVLTGEGSDEHFGGYPIFVGDHLREADLAMANDELAESDEIRLALEVKNNVQLKMVSARAGIFGRRWEDCEAFKKVNGVRVLSWIQNLQPVFNLFAPWVQQTWDGVDGGVEVLKQMSPEALDKIQSKWHPLHTSQYLWSKTVLSDNILTCLGDRGEMAHSVEARPPFLDHELSEYVNGLPPGVKLAYTPNRDKERATGLPWDSPTKPVTDLFTEKWILREAGKPFITQELYERKKHPYVAPYSWSKDGPLHTKFKQICTKEAVENLGFVDWNFVETALVKAFEPGENDGWFRALLLAGAWISLGEKFGIKKASK</sequence>
<feature type="binding site" evidence="6">
    <location>
        <position position="148"/>
    </location>
    <ligand>
        <name>L-glutamine</name>
        <dbReference type="ChEBI" id="CHEBI:58359"/>
    </ligand>
</feature>
<gene>
    <name evidence="10" type="ORF">QBC38DRAFT_481256</name>
</gene>
<dbReference type="Pfam" id="PF00733">
    <property type="entry name" value="Asn_synthase"/>
    <property type="match status" value="1"/>
</dbReference>
<evidence type="ECO:0000256" key="7">
    <source>
        <dbReference type="PIRSR" id="PIRSR001589-3"/>
    </source>
</evidence>
<evidence type="ECO:0000313" key="10">
    <source>
        <dbReference type="EMBL" id="KAK4226205.1"/>
    </source>
</evidence>
<evidence type="ECO:0000256" key="4">
    <source>
        <dbReference type="ARBA" id="ARBA00022962"/>
    </source>
</evidence>
<keyword evidence="11" id="KW-1185">Reference proteome</keyword>
<dbReference type="Pfam" id="PF13522">
    <property type="entry name" value="GATase_6"/>
    <property type="match status" value="1"/>
</dbReference>
<keyword evidence="4" id="KW-0315">Glutamine amidotransferase</keyword>
<dbReference type="InterPro" id="IPR001962">
    <property type="entry name" value="Asn_synthase"/>
</dbReference>
<reference evidence="10" key="1">
    <citation type="journal article" date="2023" name="Mol. Phylogenet. Evol.">
        <title>Genome-scale phylogeny and comparative genomics of the fungal order Sordariales.</title>
        <authorList>
            <person name="Hensen N."/>
            <person name="Bonometti L."/>
            <person name="Westerberg I."/>
            <person name="Brannstrom I.O."/>
            <person name="Guillou S."/>
            <person name="Cros-Aarteil S."/>
            <person name="Calhoun S."/>
            <person name="Haridas S."/>
            <person name="Kuo A."/>
            <person name="Mondo S."/>
            <person name="Pangilinan J."/>
            <person name="Riley R."/>
            <person name="LaButti K."/>
            <person name="Andreopoulos B."/>
            <person name="Lipzen A."/>
            <person name="Chen C."/>
            <person name="Yan M."/>
            <person name="Daum C."/>
            <person name="Ng V."/>
            <person name="Clum A."/>
            <person name="Steindorff A."/>
            <person name="Ohm R.A."/>
            <person name="Martin F."/>
            <person name="Silar P."/>
            <person name="Natvig D.O."/>
            <person name="Lalanne C."/>
            <person name="Gautier V."/>
            <person name="Ament-Velasquez S.L."/>
            <person name="Kruys A."/>
            <person name="Hutchinson M.I."/>
            <person name="Powell A.J."/>
            <person name="Barry K."/>
            <person name="Miller A.N."/>
            <person name="Grigoriev I.V."/>
            <person name="Debuchy R."/>
            <person name="Gladieux P."/>
            <person name="Hiltunen Thoren M."/>
            <person name="Johannesson H."/>
        </authorList>
    </citation>
    <scope>NUCLEOTIDE SEQUENCE</scope>
    <source>
        <strain evidence="10">CBS 990.96</strain>
    </source>
</reference>
<dbReference type="PANTHER" id="PTHR43284:SF1">
    <property type="entry name" value="ASPARAGINE SYNTHETASE"/>
    <property type="match status" value="1"/>
</dbReference>
<evidence type="ECO:0000256" key="5">
    <source>
        <dbReference type="PIRNR" id="PIRNR001589"/>
    </source>
</evidence>
<evidence type="ECO:0000256" key="3">
    <source>
        <dbReference type="ARBA" id="ARBA00022840"/>
    </source>
</evidence>
<name>A0AAN7H0W1_9PEZI</name>
<evidence type="ECO:0000313" key="11">
    <source>
        <dbReference type="Proteomes" id="UP001301958"/>
    </source>
</evidence>
<evidence type="ECO:0000256" key="8">
    <source>
        <dbReference type="SAM" id="MobiDB-lite"/>
    </source>
</evidence>
<comment type="caution">
    <text evidence="10">The sequence shown here is derived from an EMBL/GenBank/DDBJ whole genome shotgun (WGS) entry which is preliminary data.</text>
</comment>
<comment type="similarity">
    <text evidence="1">Belongs to the asparagine synthetase family.</text>
</comment>
<feature type="domain" description="Glutamine amidotransferase type-2" evidence="9">
    <location>
        <begin position="24"/>
        <end position="258"/>
    </location>
</feature>